<evidence type="ECO:0000313" key="2">
    <source>
        <dbReference type="EMBL" id="MBU8874175.1"/>
    </source>
</evidence>
<evidence type="ECO:0000313" key="3">
    <source>
        <dbReference type="Proteomes" id="UP000727907"/>
    </source>
</evidence>
<dbReference type="PANTHER" id="PTHR42760">
    <property type="entry name" value="SHORT-CHAIN DEHYDROGENASES/REDUCTASES FAMILY MEMBER"/>
    <property type="match status" value="1"/>
</dbReference>
<dbReference type="EMBL" id="JAHOPB010000001">
    <property type="protein sequence ID" value="MBU8874175.1"/>
    <property type="molecule type" value="Genomic_DNA"/>
</dbReference>
<sequence>MSKTLLITGGASGIGAETARQAATRGYRIAINYRTRDAQAKAVVADIEARGGKAIALPGDMAREADIVRLFEETEKALGPITHLVNSAGTNGKRGRVDEYDAAVLANLFATNVTGLMLCCREAARRMSTKHGGKGGAIVNVSSMAATLGGRLGSSAYAASKGAVDAFTKGFAREVASEGIRVNSLRPGMVLTEMTEGRLKDPAFRTNIEKSIPMGRVGRSAEIAEAVLWLLSDESSFITGAMLDASGGGYII</sequence>
<dbReference type="CDD" id="cd05233">
    <property type="entry name" value="SDR_c"/>
    <property type="match status" value="1"/>
</dbReference>
<comment type="caution">
    <text evidence="2">The sequence shown here is derived from an EMBL/GenBank/DDBJ whole genome shotgun (WGS) entry which is preliminary data.</text>
</comment>
<keyword evidence="3" id="KW-1185">Reference proteome</keyword>
<dbReference type="Pfam" id="PF13561">
    <property type="entry name" value="adh_short_C2"/>
    <property type="match status" value="1"/>
</dbReference>
<dbReference type="InterPro" id="IPR002347">
    <property type="entry name" value="SDR_fam"/>
</dbReference>
<reference evidence="2 3" key="1">
    <citation type="submission" date="2021-06" db="EMBL/GenBank/DDBJ databases">
        <authorList>
            <person name="Lee D.H."/>
        </authorList>
    </citation>
    <scope>NUCLEOTIDE SEQUENCE [LARGE SCALE GENOMIC DNA]</scope>
    <source>
        <strain evidence="2 3">MMS21-HV4-11</strain>
    </source>
</reference>
<organism evidence="2 3">
    <name type="scientific">Reyranella humidisoli</name>
    <dbReference type="NCBI Taxonomy" id="2849149"/>
    <lineage>
        <taxon>Bacteria</taxon>
        <taxon>Pseudomonadati</taxon>
        <taxon>Pseudomonadota</taxon>
        <taxon>Alphaproteobacteria</taxon>
        <taxon>Hyphomicrobiales</taxon>
        <taxon>Reyranellaceae</taxon>
        <taxon>Reyranella</taxon>
    </lineage>
</organism>
<protein>
    <submittedName>
        <fullName evidence="2">SDR family oxidoreductase</fullName>
    </submittedName>
</protein>
<feature type="domain" description="Ketoreductase" evidence="1">
    <location>
        <begin position="3"/>
        <end position="189"/>
    </location>
</feature>
<gene>
    <name evidence="2" type="ORF">KQ910_10400</name>
</gene>
<dbReference type="SMART" id="SM00822">
    <property type="entry name" value="PKS_KR"/>
    <property type="match status" value="1"/>
</dbReference>
<accession>A0ABS6IJL5</accession>
<dbReference type="PANTHER" id="PTHR42760:SF40">
    <property type="entry name" value="3-OXOACYL-[ACYL-CARRIER-PROTEIN] REDUCTASE, CHLOROPLASTIC"/>
    <property type="match status" value="1"/>
</dbReference>
<name>A0ABS6IJL5_9HYPH</name>
<dbReference type="RefSeq" id="WP_216959255.1">
    <property type="nucleotide sequence ID" value="NZ_JAHOPB010000001.1"/>
</dbReference>
<proteinExistence type="predicted"/>
<evidence type="ECO:0000259" key="1">
    <source>
        <dbReference type="SMART" id="SM00822"/>
    </source>
</evidence>
<dbReference type="InterPro" id="IPR057326">
    <property type="entry name" value="KR_dom"/>
</dbReference>
<dbReference type="Proteomes" id="UP000727907">
    <property type="component" value="Unassembled WGS sequence"/>
</dbReference>